<feature type="transmembrane region" description="Helical" evidence="1">
    <location>
        <begin position="114"/>
        <end position="131"/>
    </location>
</feature>
<feature type="transmembrane region" description="Helical" evidence="1">
    <location>
        <begin position="307"/>
        <end position="327"/>
    </location>
</feature>
<feature type="transmembrane region" description="Helical" evidence="1">
    <location>
        <begin position="278"/>
        <end position="295"/>
    </location>
</feature>
<keyword evidence="3" id="KW-1185">Reference proteome</keyword>
<dbReference type="Proteomes" id="UP000538666">
    <property type="component" value="Unassembled WGS sequence"/>
</dbReference>
<evidence type="ECO:0000256" key="1">
    <source>
        <dbReference type="SAM" id="Phobius"/>
    </source>
</evidence>
<comment type="caution">
    <text evidence="2">The sequence shown here is derived from an EMBL/GenBank/DDBJ whole genome shotgun (WGS) entry which is preliminary data.</text>
</comment>
<feature type="transmembrane region" description="Helical" evidence="1">
    <location>
        <begin position="143"/>
        <end position="159"/>
    </location>
</feature>
<organism evidence="2 3">
    <name type="scientific">Silvibacterium bohemicum</name>
    <dbReference type="NCBI Taxonomy" id="1577686"/>
    <lineage>
        <taxon>Bacteria</taxon>
        <taxon>Pseudomonadati</taxon>
        <taxon>Acidobacteriota</taxon>
        <taxon>Terriglobia</taxon>
        <taxon>Terriglobales</taxon>
        <taxon>Acidobacteriaceae</taxon>
        <taxon>Silvibacterium</taxon>
    </lineage>
</organism>
<dbReference type="RefSeq" id="WP_156186083.1">
    <property type="nucleotide sequence ID" value="NZ_JACHEK010000008.1"/>
</dbReference>
<feature type="transmembrane region" description="Helical" evidence="1">
    <location>
        <begin position="50"/>
        <end position="69"/>
    </location>
</feature>
<accession>A0A841JYA3</accession>
<evidence type="ECO:0008006" key="4">
    <source>
        <dbReference type="Google" id="ProtNLM"/>
    </source>
</evidence>
<protein>
    <recommendedName>
        <fullName evidence="4">Prenyltransferase</fullName>
    </recommendedName>
</protein>
<proteinExistence type="predicted"/>
<evidence type="ECO:0000313" key="3">
    <source>
        <dbReference type="Proteomes" id="UP000538666"/>
    </source>
</evidence>
<keyword evidence="1" id="KW-1133">Transmembrane helix</keyword>
<reference evidence="2 3" key="1">
    <citation type="submission" date="2020-08" db="EMBL/GenBank/DDBJ databases">
        <title>Genomic Encyclopedia of Type Strains, Phase IV (KMG-IV): sequencing the most valuable type-strain genomes for metagenomic binning, comparative biology and taxonomic classification.</title>
        <authorList>
            <person name="Goeker M."/>
        </authorList>
    </citation>
    <scope>NUCLEOTIDE SEQUENCE [LARGE SCALE GENOMIC DNA]</scope>
    <source>
        <strain evidence="2 3">DSM 103733</strain>
    </source>
</reference>
<feature type="transmembrane region" description="Helical" evidence="1">
    <location>
        <begin position="251"/>
        <end position="272"/>
    </location>
</feature>
<keyword evidence="1" id="KW-0472">Membrane</keyword>
<sequence>MALAPPSVAAPVRRGLGLDTLPRWWHLLSLDAPTVAALWSWSIARALAIHLPWSAPLLLALGTWLVYVADRLLDGLSIPNGLAIPNGLSRDSVNAVNASGLRERHFFYARHRSAFLLAAVPVGLLLLWLILTRMNSAARYEDVAIFSIALLYFCVIHLYGPRAERWLPKELAVGVVFAAATAVPAWARLPGGSSPSGTLLITTVALFAGLCWLNCVAIEKWERGQVRLKREATVSSDAVPHRTTLWAQRHFQMLNGGAAVIAALAAALGVAARLPVPVSAIFLASALTAGILAALDYWQARAPLSAFHLRIAADAAMLTPLLFVFVLR</sequence>
<gene>
    <name evidence="2" type="ORF">HNQ77_004090</name>
</gene>
<evidence type="ECO:0000313" key="2">
    <source>
        <dbReference type="EMBL" id="MBB6146120.1"/>
    </source>
</evidence>
<feature type="transmembrane region" description="Helical" evidence="1">
    <location>
        <begin position="171"/>
        <end position="187"/>
    </location>
</feature>
<dbReference type="AlphaFoldDB" id="A0A841JYA3"/>
<dbReference type="OrthoDB" id="121651at2"/>
<dbReference type="EMBL" id="JACHEK010000008">
    <property type="protein sequence ID" value="MBB6146120.1"/>
    <property type="molecule type" value="Genomic_DNA"/>
</dbReference>
<name>A0A841JYA3_9BACT</name>
<feature type="transmembrane region" description="Helical" evidence="1">
    <location>
        <begin position="199"/>
        <end position="218"/>
    </location>
</feature>
<keyword evidence="1" id="KW-0812">Transmembrane</keyword>